<reference evidence="7" key="1">
    <citation type="submission" date="2022-10" db="EMBL/GenBank/DDBJ databases">
        <title>Whole genome sequencing of three plant growth promoting bacteria isolated from Vachellia tortilis subsp. raddiana in Morocco.</title>
        <authorList>
            <person name="Hnini M."/>
            <person name="Zouagui R."/>
            <person name="Zouagui H."/>
            <person name="Chemao Elfihri M.-W."/>
            <person name="Ibrahimi A."/>
            <person name="Sbabou L."/>
            <person name="Aurag J."/>
        </authorList>
    </citation>
    <scope>NUCLEOTIDE SEQUENCE</scope>
    <source>
        <strain evidence="7">LMR678</strain>
    </source>
</reference>
<keyword evidence="2" id="KW-0805">Transcription regulation</keyword>
<dbReference type="InterPro" id="IPR037171">
    <property type="entry name" value="NagB/RpiA_transferase-like"/>
</dbReference>
<dbReference type="InterPro" id="IPR051054">
    <property type="entry name" value="SorC_transcr_regulators"/>
</dbReference>
<dbReference type="Gene3D" id="1.10.10.10">
    <property type="entry name" value="Winged helix-like DNA-binding domain superfamily/Winged helix DNA-binding domain"/>
    <property type="match status" value="1"/>
</dbReference>
<keyword evidence="4" id="KW-0804">Transcription</keyword>
<dbReference type="SUPFAM" id="SSF100950">
    <property type="entry name" value="NagB/RpiA/CoA transferase-like"/>
    <property type="match status" value="1"/>
</dbReference>
<evidence type="ECO:0000259" key="6">
    <source>
        <dbReference type="Pfam" id="PF04545"/>
    </source>
</evidence>
<keyword evidence="8" id="KW-1185">Reference proteome</keyword>
<dbReference type="InterPro" id="IPR013324">
    <property type="entry name" value="RNA_pol_sigma_r3/r4-like"/>
</dbReference>
<dbReference type="PANTHER" id="PTHR34294">
    <property type="entry name" value="TRANSCRIPTIONAL REGULATOR-RELATED"/>
    <property type="match status" value="1"/>
</dbReference>
<evidence type="ECO:0000259" key="5">
    <source>
        <dbReference type="Pfam" id="PF04198"/>
    </source>
</evidence>
<evidence type="ECO:0000256" key="1">
    <source>
        <dbReference type="ARBA" id="ARBA00010466"/>
    </source>
</evidence>
<evidence type="ECO:0000256" key="4">
    <source>
        <dbReference type="ARBA" id="ARBA00023163"/>
    </source>
</evidence>
<comment type="caution">
    <text evidence="7">The sequence shown here is derived from an EMBL/GenBank/DDBJ whole genome shotgun (WGS) entry which is preliminary data.</text>
</comment>
<dbReference type="Gene3D" id="3.40.50.1360">
    <property type="match status" value="1"/>
</dbReference>
<evidence type="ECO:0000256" key="2">
    <source>
        <dbReference type="ARBA" id="ARBA00023015"/>
    </source>
</evidence>
<dbReference type="SUPFAM" id="SSF88659">
    <property type="entry name" value="Sigma3 and sigma4 domains of RNA polymerase sigma factors"/>
    <property type="match status" value="1"/>
</dbReference>
<dbReference type="InterPro" id="IPR036388">
    <property type="entry name" value="WH-like_DNA-bd_sf"/>
</dbReference>
<evidence type="ECO:0000313" key="7">
    <source>
        <dbReference type="EMBL" id="MCZ4091751.1"/>
    </source>
</evidence>
<dbReference type="PANTHER" id="PTHR34294:SF1">
    <property type="entry name" value="TRANSCRIPTIONAL REGULATOR LSRR"/>
    <property type="match status" value="1"/>
</dbReference>
<protein>
    <submittedName>
        <fullName evidence="7">Sugar-binding transcriptional regulator</fullName>
    </submittedName>
</protein>
<accession>A0ABT4KIF1</accession>
<dbReference type="EMBL" id="JAPVOI010000004">
    <property type="protein sequence ID" value="MCZ4091751.1"/>
    <property type="molecule type" value="Genomic_DNA"/>
</dbReference>
<name>A0ABT4KIF1_9HYPH</name>
<evidence type="ECO:0000313" key="8">
    <source>
        <dbReference type="Proteomes" id="UP001079430"/>
    </source>
</evidence>
<sequence>MDIQELMVKASWLYHVEGLTQAEIGERMNLTRRRVNELLAAALHKGIVRVSFNSPLAESVELEAQLCSRFGLQEAVVVPTPSDSGQMHAVLGRAAAAFLDRLIQVRKPRAIGVGWGATLRETVQHLTTRNEPHIEVCSMMGGLTRGSEINTFEIVRSFAEVLNAKCHYFAAPIYASSEQSRDVIIAQPVFQELLRESSNVDMSFLSVGDVSDQSLQVRYGLPLQSDIRELVATGAVGDLLGRYLDAEGRPVDHPLNRQVISPDLADYRGIPSRIIASGGSHKHAILLATLKARLATALVTDSDSARWLLIQPPAEAGR</sequence>
<dbReference type="Pfam" id="PF04198">
    <property type="entry name" value="Sugar-bind"/>
    <property type="match status" value="1"/>
</dbReference>
<feature type="domain" description="RNA polymerase sigma-70 region 4" evidence="6">
    <location>
        <begin position="13"/>
        <end position="45"/>
    </location>
</feature>
<dbReference type="InterPro" id="IPR007630">
    <property type="entry name" value="RNA_pol_sigma70_r4"/>
</dbReference>
<dbReference type="Pfam" id="PF04545">
    <property type="entry name" value="Sigma70_r4"/>
    <property type="match status" value="1"/>
</dbReference>
<dbReference type="RefSeq" id="WP_269284501.1">
    <property type="nucleotide sequence ID" value="NZ_JAPVOI010000004.1"/>
</dbReference>
<organism evidence="7 8">
    <name type="scientific">Sinorhizobium psoraleae</name>
    <dbReference type="NCBI Taxonomy" id="520838"/>
    <lineage>
        <taxon>Bacteria</taxon>
        <taxon>Pseudomonadati</taxon>
        <taxon>Pseudomonadota</taxon>
        <taxon>Alphaproteobacteria</taxon>
        <taxon>Hyphomicrobiales</taxon>
        <taxon>Rhizobiaceae</taxon>
        <taxon>Sinorhizobium/Ensifer group</taxon>
        <taxon>Sinorhizobium</taxon>
    </lineage>
</organism>
<proteinExistence type="inferred from homology"/>
<dbReference type="Proteomes" id="UP001079430">
    <property type="component" value="Unassembled WGS sequence"/>
</dbReference>
<dbReference type="InterPro" id="IPR007324">
    <property type="entry name" value="Sugar-bd_dom_put"/>
</dbReference>
<comment type="similarity">
    <text evidence="1">Belongs to the SorC transcriptional regulatory family.</text>
</comment>
<evidence type="ECO:0000256" key="3">
    <source>
        <dbReference type="ARBA" id="ARBA00023125"/>
    </source>
</evidence>
<feature type="domain" description="Sugar-binding" evidence="5">
    <location>
        <begin position="55"/>
        <end position="309"/>
    </location>
</feature>
<gene>
    <name evidence="7" type="ORF">O3W52_17270</name>
</gene>
<keyword evidence="3" id="KW-0238">DNA-binding</keyword>